<dbReference type="InterPro" id="IPR055132">
    <property type="entry name" value="RNase_J_b_CASP"/>
</dbReference>
<dbReference type="AlphaFoldDB" id="A0AAI8AMC6"/>
<dbReference type="GO" id="GO:0016787">
    <property type="term" value="F:hydrolase activity"/>
    <property type="evidence" value="ECO:0007669"/>
    <property type="project" value="UniProtKB-KW"/>
</dbReference>
<dbReference type="Pfam" id="PF22505">
    <property type="entry name" value="RNase_J_b_CASP"/>
    <property type="match status" value="1"/>
</dbReference>
<dbReference type="PANTHER" id="PTHR43694">
    <property type="entry name" value="RIBONUCLEASE J"/>
    <property type="match status" value="1"/>
</dbReference>
<evidence type="ECO:0000259" key="1">
    <source>
        <dbReference type="Pfam" id="PF17770"/>
    </source>
</evidence>
<keyword evidence="3" id="KW-0378">Hydrolase</keyword>
<dbReference type="EMBL" id="CP003914">
    <property type="protein sequence ID" value="AFX74030.1"/>
    <property type="molecule type" value="Genomic_DNA"/>
</dbReference>
<dbReference type="InterPro" id="IPR036866">
    <property type="entry name" value="RibonucZ/Hydroxyglut_hydro"/>
</dbReference>
<reference evidence="3 4" key="1">
    <citation type="journal article" date="2013" name="Genome Announc.">
        <title>Complete Genome Sequence of Mycoplasma hyorhinis Strain SK76.</title>
        <authorList>
            <person name="Goodison S."/>
            <person name="Urquidi V."/>
            <person name="Kumar D."/>
            <person name="Reyes L."/>
            <person name="Rosser C.J."/>
        </authorList>
    </citation>
    <scope>NUCLEOTIDE SEQUENCE [LARGE SCALE GENOMIC DNA]</scope>
    <source>
        <strain evidence="3 4">SK76</strain>
    </source>
</reference>
<dbReference type="InterPro" id="IPR041636">
    <property type="entry name" value="RNase_J_C"/>
</dbReference>
<feature type="domain" description="Ribonuclease J beta-CASP" evidence="2">
    <location>
        <begin position="224"/>
        <end position="348"/>
    </location>
</feature>
<sequence length="560" mass="64162">MAKISFFALGGQDENGKNSYVLEIDNWIFLINTGAKIPLSNSLGIDTVIPDFTYIEENYSRVKGIFLTDVKNESFSALPWLIMKVPKIKIYCSSFTKALILERLTKYKISNNQYEIVSLTKKIKIDDDVFVKPIQLAGSIPGIYGYNFETEDGLILFLSNFIVGNLGIYGNTNLNYLKRSLESSKPILMAMIDSTRANYPGKTIDKIFAKKFLEKTFLTTKSTSRIIVGAYDEEMLSIQEILDLAYKYKRKVAVYGRNYDNLLEMNQRLAQKQNLEIHYPEFFDFRQANKIDNSVILITSTPERIYQRFFRILEKDDVFFKLKKTDSVIMLAPPINGMEVLHSRVLDEIAKVAKQLVDITETQFYRTRPSEEDIFEVLKALKPKFFIPIQGLYRYLVVAGKTAERAGINRENIIILQNRKVAFFLDGQLISQKHSIKNAGEVIVDGFGVGDISTEVIKEREALSRDGTIVVCALLDTKSKRLISELIINSYGILTKENKEKVSKIIHEVVYTHFSAVSKTRLSDNQVKEVQEKIQKSIKRKIFKAIDKEPVIIVAFYENY</sequence>
<dbReference type="RefSeq" id="WP_015084008.1">
    <property type="nucleotide sequence ID" value="NC_019552.1"/>
</dbReference>
<dbReference type="Pfam" id="PF17770">
    <property type="entry name" value="RNase_J_C"/>
    <property type="match status" value="1"/>
</dbReference>
<organism evidence="3 4">
    <name type="scientific">Mesomycoplasma hyorhinis SK76</name>
    <dbReference type="NCBI Taxonomy" id="1118964"/>
    <lineage>
        <taxon>Bacteria</taxon>
        <taxon>Bacillati</taxon>
        <taxon>Mycoplasmatota</taxon>
        <taxon>Mycoplasmoidales</taxon>
        <taxon>Metamycoplasmataceae</taxon>
        <taxon>Mesomycoplasma</taxon>
    </lineage>
</organism>
<feature type="domain" description="Ribonuclease J C-terminal" evidence="1">
    <location>
        <begin position="456"/>
        <end position="556"/>
    </location>
</feature>
<dbReference type="InterPro" id="IPR042173">
    <property type="entry name" value="RNase_J_2"/>
</dbReference>
<name>A0AAI8AMC6_MESHY</name>
<evidence type="ECO:0000313" key="4">
    <source>
        <dbReference type="Proteomes" id="UP000009399"/>
    </source>
</evidence>
<dbReference type="SUPFAM" id="SSF56281">
    <property type="entry name" value="Metallo-hydrolase/oxidoreductase"/>
    <property type="match status" value="1"/>
</dbReference>
<evidence type="ECO:0000259" key="2">
    <source>
        <dbReference type="Pfam" id="PF22505"/>
    </source>
</evidence>
<dbReference type="Proteomes" id="UP000009399">
    <property type="component" value="Chromosome"/>
</dbReference>
<dbReference type="PANTHER" id="PTHR43694:SF1">
    <property type="entry name" value="RIBONUCLEASE J"/>
    <property type="match status" value="1"/>
</dbReference>
<proteinExistence type="predicted"/>
<evidence type="ECO:0000313" key="3">
    <source>
        <dbReference type="EMBL" id="AFX74030.1"/>
    </source>
</evidence>
<dbReference type="Gene3D" id="3.40.50.10710">
    <property type="entry name" value="Metallo-hydrolase/oxidoreductase"/>
    <property type="match status" value="1"/>
</dbReference>
<dbReference type="Gene3D" id="3.10.20.580">
    <property type="match status" value="1"/>
</dbReference>
<protein>
    <submittedName>
        <fullName evidence="3">Zn-dependent hydrolase</fullName>
    </submittedName>
</protein>
<dbReference type="Gene3D" id="3.60.15.10">
    <property type="entry name" value="Ribonuclease Z/Hydroxyacylglutathione hydrolase-like"/>
    <property type="match status" value="1"/>
</dbReference>
<dbReference type="KEGG" id="mhs:MOS_098"/>
<accession>A0AAI8AMC6</accession>
<gene>
    <name evidence="3" type="ORF">MOS_098</name>
</gene>